<dbReference type="InterPro" id="IPR017853">
    <property type="entry name" value="GH"/>
</dbReference>
<dbReference type="InterPro" id="IPR010502">
    <property type="entry name" value="Carb-bd_dom_fam9"/>
</dbReference>
<evidence type="ECO:0000313" key="4">
    <source>
        <dbReference type="Proteomes" id="UP000050867"/>
    </source>
</evidence>
<organism evidence="3 4">
    <name type="scientific">Wenjunlia vitaminophila</name>
    <name type="common">Streptomyces vitaminophilus</name>
    <dbReference type="NCBI Taxonomy" id="76728"/>
    <lineage>
        <taxon>Bacteria</taxon>
        <taxon>Bacillati</taxon>
        <taxon>Actinomycetota</taxon>
        <taxon>Actinomycetes</taxon>
        <taxon>Kitasatosporales</taxon>
        <taxon>Streptomycetaceae</taxon>
        <taxon>Wenjunlia</taxon>
    </lineage>
</organism>
<dbReference type="GO" id="GO:0030246">
    <property type="term" value="F:carbohydrate binding"/>
    <property type="evidence" value="ECO:0007669"/>
    <property type="project" value="InterPro"/>
</dbReference>
<feature type="compositionally biased region" description="Basic and acidic residues" evidence="1">
    <location>
        <begin position="1"/>
        <end position="11"/>
    </location>
</feature>
<dbReference type="PANTHER" id="PTHR12631">
    <property type="entry name" value="ALPHA-L-IDURONIDASE"/>
    <property type="match status" value="1"/>
</dbReference>
<gene>
    <name evidence="3" type="ORF">AQ490_05635</name>
</gene>
<proteinExistence type="predicted"/>
<feature type="region of interest" description="Disordered" evidence="1">
    <location>
        <begin position="1"/>
        <end position="20"/>
    </location>
</feature>
<evidence type="ECO:0000313" key="3">
    <source>
        <dbReference type="EMBL" id="KRV47842.1"/>
    </source>
</evidence>
<protein>
    <recommendedName>
        <fullName evidence="2">Carbohydrate-binding domain-containing protein</fullName>
    </recommendedName>
</protein>
<dbReference type="EMBL" id="LLZU01000035">
    <property type="protein sequence ID" value="KRV47842.1"/>
    <property type="molecule type" value="Genomic_DNA"/>
</dbReference>
<reference evidence="3 4" key="1">
    <citation type="submission" date="2015-10" db="EMBL/GenBank/DDBJ databases">
        <title>Draft genome sequence of pyrrolomycin-producing Streptomyces vitaminophilus.</title>
        <authorList>
            <person name="Graham D.E."/>
            <person name="Mahan K.M."/>
            <person name="Klingeman D.M."/>
            <person name="Hettich R.L."/>
            <person name="Parry R.J."/>
        </authorList>
    </citation>
    <scope>NUCLEOTIDE SEQUENCE [LARGE SCALE GENOMIC DNA]</scope>
    <source>
        <strain evidence="3 4">ATCC 31673</strain>
    </source>
</reference>
<dbReference type="RefSeq" id="WP_058032921.1">
    <property type="nucleotide sequence ID" value="NZ_LLZU01000035.1"/>
</dbReference>
<dbReference type="AlphaFoldDB" id="A0A0T6LPL4"/>
<dbReference type="InterPro" id="IPR051923">
    <property type="entry name" value="Glycosyl_Hydrolase_39"/>
</dbReference>
<dbReference type="SUPFAM" id="SSF49344">
    <property type="entry name" value="CBD9-like"/>
    <property type="match status" value="1"/>
</dbReference>
<evidence type="ECO:0000259" key="2">
    <source>
        <dbReference type="Pfam" id="PF06452"/>
    </source>
</evidence>
<dbReference type="SUPFAM" id="SSF51445">
    <property type="entry name" value="(Trans)glycosidases"/>
    <property type="match status" value="1"/>
</dbReference>
<accession>A0A0T6LPL4</accession>
<keyword evidence="4" id="KW-1185">Reference proteome</keyword>
<dbReference type="Gene3D" id="3.20.20.80">
    <property type="entry name" value="Glycosidases"/>
    <property type="match status" value="1"/>
</dbReference>
<dbReference type="GO" id="GO:0004553">
    <property type="term" value="F:hydrolase activity, hydrolyzing O-glycosyl compounds"/>
    <property type="evidence" value="ECO:0007669"/>
    <property type="project" value="InterPro"/>
</dbReference>
<dbReference type="eggNOG" id="COG3664">
    <property type="taxonomic scope" value="Bacteria"/>
</dbReference>
<dbReference type="Gene3D" id="2.60.40.1190">
    <property type="match status" value="1"/>
</dbReference>
<dbReference type="Pfam" id="PF06452">
    <property type="entry name" value="CBM9_1"/>
    <property type="match status" value="1"/>
</dbReference>
<dbReference type="GO" id="GO:0016052">
    <property type="term" value="P:carbohydrate catabolic process"/>
    <property type="evidence" value="ECO:0007669"/>
    <property type="project" value="InterPro"/>
</dbReference>
<sequence length="928" mass="98887">MEQKGTTRSRPESGPGPAGRLRRCLAWGGTAAMLSALVTAVPLAGTAHAAATLTVTSPDLLFVRGQTKITLNTDQSSVSWRAADAQGLPVASGTAPVSTGTATVELSGLGPGFYTLSATAGDTTRTADFGVVPPLAGHETADERFGVAMHFGHYNGDDNKLLRSIRLMGTGQVRADANWSAIERTPGEYSWDRYPTDGAIPYAASQGLTVLPITAFRNPNYDDNKTPSSPEGLDAYGKFTAAFVERYQQHTKEVEIYNEYNHPTFNTGACGLTADCYLELLKASYGKVHAKVPDATVVGPAIAGIDRSWLNRLYSLGGLDHLDAVSIHHYGYPRPPEEALAALPQVRADLDAAGGQDKPLWLDENGYPTHNDGVTPATQAMFLPRAEVFAFASGVDRYYWYDVVNDGTNATDREHNFGLFQRPSGSVTAWQPKPGAITLSVLTRQLAGRAFAGRDDAGAAEVRSYRFGSGSDTVRTLWTTADTPRTVELSTTERVTVTDQFGKARTYTPTGGKIQLTLDGRVLYAKGTVTNVKAVTTPVFSVQVPEQTNTAETVEAVLSVDRTGAGVGLPQQVTFQVAGEAFTMNAAPGQVTRRTVELPTSQRLGERTIDGEVTAGPLTLARVGTLTTVRTPTEVTFDPKVKAASPLATQLTVTVTNHRSRTALDVSRLEWQVNEGTAYLGRGICAEDFQVPPSSSRSCTVDVQGVTPWNRYWAAAHITENGVRTPVGTWTGWGAVQPDGTSTATPLDLATQTTRRYPNGYQGDADLSGTVRPQYTDEGLVLRASVTDNALHQPATDPANMWQGDSIQFAVTPAHPGYSTQYVEIGASLVNGVPRVHTWRPPPGQQAGTTPGATATVVREGTVTDYTITVPWASLGLAGKPTSSVGLGVVVNDDDNDGRGRNWVEWGTGIANSAKTSTGLRAVQLTDA</sequence>
<feature type="domain" description="Carbohydrate-binding" evidence="2">
    <location>
        <begin position="751"/>
        <end position="906"/>
    </location>
</feature>
<comment type="caution">
    <text evidence="3">The sequence shown here is derived from an EMBL/GenBank/DDBJ whole genome shotgun (WGS) entry which is preliminary data.</text>
</comment>
<dbReference type="OrthoDB" id="5242547at2"/>
<evidence type="ECO:0000256" key="1">
    <source>
        <dbReference type="SAM" id="MobiDB-lite"/>
    </source>
</evidence>
<dbReference type="PANTHER" id="PTHR12631:SF10">
    <property type="entry name" value="BETA-XYLOSIDASE-LIKE PROTEIN-RELATED"/>
    <property type="match status" value="1"/>
</dbReference>
<dbReference type="STRING" id="76728.AQ490_05635"/>
<name>A0A0T6LPL4_WENVI</name>
<dbReference type="Proteomes" id="UP000050867">
    <property type="component" value="Unassembled WGS sequence"/>
</dbReference>